<proteinExistence type="predicted"/>
<protein>
    <submittedName>
        <fullName evidence="1">Uncharacterized protein</fullName>
    </submittedName>
</protein>
<dbReference type="EMBL" id="MHSU01000036">
    <property type="protein sequence ID" value="OHA49167.1"/>
    <property type="molecule type" value="Genomic_DNA"/>
</dbReference>
<sequence>MSCEIFKSDVVVAYADFYFLNNYVKIIVNENNKYYYYAERSIIGGLSVPAGIVTVNNNCNATIVYSDKKPSLTISRCINWRTYIDFLFLKYAKIKKAQKIRYR</sequence>
<dbReference type="AlphaFoldDB" id="A0A1G2PLI5"/>
<reference evidence="1 2" key="1">
    <citation type="journal article" date="2016" name="Nat. Commun.">
        <title>Thousands of microbial genomes shed light on interconnected biogeochemical processes in an aquifer system.</title>
        <authorList>
            <person name="Anantharaman K."/>
            <person name="Brown C.T."/>
            <person name="Hug L.A."/>
            <person name="Sharon I."/>
            <person name="Castelle C.J."/>
            <person name="Probst A.J."/>
            <person name="Thomas B.C."/>
            <person name="Singh A."/>
            <person name="Wilkins M.J."/>
            <person name="Karaoz U."/>
            <person name="Brodie E.L."/>
            <person name="Williams K.H."/>
            <person name="Hubbard S.S."/>
            <person name="Banfield J.F."/>
        </authorList>
    </citation>
    <scope>NUCLEOTIDE SEQUENCE [LARGE SCALE GENOMIC DNA]</scope>
</reference>
<gene>
    <name evidence="1" type="ORF">A2W59_00385</name>
</gene>
<evidence type="ECO:0000313" key="2">
    <source>
        <dbReference type="Proteomes" id="UP000178646"/>
    </source>
</evidence>
<comment type="caution">
    <text evidence="1">The sequence shown here is derived from an EMBL/GenBank/DDBJ whole genome shotgun (WGS) entry which is preliminary data.</text>
</comment>
<dbReference type="Proteomes" id="UP000178646">
    <property type="component" value="Unassembled WGS sequence"/>
</dbReference>
<organism evidence="1 2">
    <name type="scientific">Candidatus Terrybacteria bacterium RIFCSPHIGHO2_02_41_19</name>
    <dbReference type="NCBI Taxonomy" id="1802364"/>
    <lineage>
        <taxon>Bacteria</taxon>
        <taxon>Candidatus Terryibacteriota</taxon>
    </lineage>
</organism>
<name>A0A1G2PLI5_9BACT</name>
<evidence type="ECO:0000313" key="1">
    <source>
        <dbReference type="EMBL" id="OHA49167.1"/>
    </source>
</evidence>
<accession>A0A1G2PLI5</accession>